<keyword evidence="5" id="KW-0067">ATP-binding</keyword>
<dbReference type="InterPro" id="IPR029056">
    <property type="entry name" value="Ribokinase-like"/>
</dbReference>
<organism evidence="8 9">
    <name type="scientific">Devosia nitrariae</name>
    <dbReference type="NCBI Taxonomy" id="2071872"/>
    <lineage>
        <taxon>Bacteria</taxon>
        <taxon>Pseudomonadati</taxon>
        <taxon>Pseudomonadota</taxon>
        <taxon>Alphaproteobacteria</taxon>
        <taxon>Hyphomicrobiales</taxon>
        <taxon>Devosiaceae</taxon>
        <taxon>Devosia</taxon>
    </lineage>
</organism>
<dbReference type="InterPro" id="IPR011611">
    <property type="entry name" value="PfkB_dom"/>
</dbReference>
<dbReference type="EMBL" id="BSNS01000020">
    <property type="protein sequence ID" value="GLQ56596.1"/>
    <property type="molecule type" value="Genomic_DNA"/>
</dbReference>
<keyword evidence="3" id="KW-0547">Nucleotide-binding</keyword>
<dbReference type="Gene3D" id="3.40.1190.20">
    <property type="match status" value="1"/>
</dbReference>
<dbReference type="InterPro" id="IPR002173">
    <property type="entry name" value="Carboh/pur_kinase_PfkB_CS"/>
</dbReference>
<dbReference type="CDD" id="cd01164">
    <property type="entry name" value="FruK_PfkB_like"/>
    <property type="match status" value="1"/>
</dbReference>
<evidence type="ECO:0000256" key="5">
    <source>
        <dbReference type="ARBA" id="ARBA00022840"/>
    </source>
</evidence>
<dbReference type="InterPro" id="IPR017583">
    <property type="entry name" value="Tagatose/fructose_Pkinase"/>
</dbReference>
<evidence type="ECO:0000256" key="6">
    <source>
        <dbReference type="PIRNR" id="PIRNR000535"/>
    </source>
</evidence>
<name>A0ABQ5WAC9_9HYPH</name>
<evidence type="ECO:0000259" key="7">
    <source>
        <dbReference type="Pfam" id="PF00294"/>
    </source>
</evidence>
<keyword evidence="2 6" id="KW-0808">Transferase</keyword>
<protein>
    <recommendedName>
        <fullName evidence="6">Phosphofructokinase</fullName>
    </recommendedName>
</protein>
<evidence type="ECO:0000256" key="4">
    <source>
        <dbReference type="ARBA" id="ARBA00022777"/>
    </source>
</evidence>
<evidence type="ECO:0000256" key="3">
    <source>
        <dbReference type="ARBA" id="ARBA00022741"/>
    </source>
</evidence>
<proteinExistence type="inferred from homology"/>
<dbReference type="Pfam" id="PF00294">
    <property type="entry name" value="PfkB"/>
    <property type="match status" value="1"/>
</dbReference>
<evidence type="ECO:0000256" key="2">
    <source>
        <dbReference type="ARBA" id="ARBA00022679"/>
    </source>
</evidence>
<dbReference type="PIRSF" id="PIRSF000535">
    <property type="entry name" value="1PFK/6PFK/LacC"/>
    <property type="match status" value="1"/>
</dbReference>
<evidence type="ECO:0000256" key="1">
    <source>
        <dbReference type="ARBA" id="ARBA00010688"/>
    </source>
</evidence>
<dbReference type="Proteomes" id="UP001156691">
    <property type="component" value="Unassembled WGS sequence"/>
</dbReference>
<dbReference type="PANTHER" id="PTHR46566:SF2">
    <property type="entry name" value="ATP-DEPENDENT 6-PHOSPHOFRUCTOKINASE ISOZYME 2"/>
    <property type="match status" value="1"/>
</dbReference>
<dbReference type="PANTHER" id="PTHR46566">
    <property type="entry name" value="1-PHOSPHOFRUCTOKINASE-RELATED"/>
    <property type="match status" value="1"/>
</dbReference>
<evidence type="ECO:0000313" key="9">
    <source>
        <dbReference type="Proteomes" id="UP001156691"/>
    </source>
</evidence>
<comment type="similarity">
    <text evidence="1 6">Belongs to the carbohydrate kinase PfkB family.</text>
</comment>
<accession>A0ABQ5WAC9</accession>
<sequence length="318" mass="33852">MNQEPILTVTLNPALDITTWTERVLPHGKLRCSSPRYDAGGGGVNVSRAIEELGGESEAFVALGGAIGDQYAELLAVTATATHFWPLEGETRFSLTVMETETGQQYRFVLPGPLQVVEDGTRLLAELERAIQGHIRFVVASGTLPPGLAEDIYARLIRHCHTRGVRVILDTSGPPLRAAAVERPFLMKLNQFEARDLAGDGADAIPTGEALARTLVDRGVAETVVLTLGDIGTVLATQGQQLLIRPPLVKVVSAVGAGDSFVGALTLCLARGWELADAVAMGVAAAASAVTTEATELCERDSTERYFRQILGDIEQIA</sequence>
<gene>
    <name evidence="8" type="primary">pfkB</name>
    <name evidence="8" type="ORF">GCM10010862_38550</name>
</gene>
<dbReference type="PROSITE" id="PS00583">
    <property type="entry name" value="PFKB_KINASES_1"/>
    <property type="match status" value="1"/>
</dbReference>
<keyword evidence="4" id="KW-0418">Kinase</keyword>
<dbReference type="NCBIfam" id="TIGR03168">
    <property type="entry name" value="1-PFK"/>
    <property type="match status" value="1"/>
</dbReference>
<reference evidence="9" key="1">
    <citation type="journal article" date="2019" name="Int. J. Syst. Evol. Microbiol.">
        <title>The Global Catalogue of Microorganisms (GCM) 10K type strain sequencing project: providing services to taxonomists for standard genome sequencing and annotation.</title>
        <authorList>
            <consortium name="The Broad Institute Genomics Platform"/>
            <consortium name="The Broad Institute Genome Sequencing Center for Infectious Disease"/>
            <person name="Wu L."/>
            <person name="Ma J."/>
        </authorList>
    </citation>
    <scope>NUCLEOTIDE SEQUENCE [LARGE SCALE GENOMIC DNA]</scope>
    <source>
        <strain evidence="9">NBRC 112416</strain>
    </source>
</reference>
<dbReference type="RefSeq" id="WP_284341988.1">
    <property type="nucleotide sequence ID" value="NZ_BSNS01000020.1"/>
</dbReference>
<keyword evidence="9" id="KW-1185">Reference proteome</keyword>
<dbReference type="SUPFAM" id="SSF53613">
    <property type="entry name" value="Ribokinase-like"/>
    <property type="match status" value="1"/>
</dbReference>
<comment type="caution">
    <text evidence="8">The sequence shown here is derived from an EMBL/GenBank/DDBJ whole genome shotgun (WGS) entry which is preliminary data.</text>
</comment>
<evidence type="ECO:0000313" key="8">
    <source>
        <dbReference type="EMBL" id="GLQ56596.1"/>
    </source>
</evidence>
<feature type="domain" description="Carbohydrate kinase PfkB" evidence="7">
    <location>
        <begin position="27"/>
        <end position="298"/>
    </location>
</feature>